<dbReference type="Proteomes" id="UP000606730">
    <property type="component" value="Unassembled WGS sequence"/>
</dbReference>
<feature type="compositionally biased region" description="Basic residues" evidence="1">
    <location>
        <begin position="9"/>
        <end position="20"/>
    </location>
</feature>
<dbReference type="RefSeq" id="WP_095596246.1">
    <property type="nucleotide sequence ID" value="NZ_BMKN01000001.1"/>
</dbReference>
<dbReference type="InterPro" id="IPR025227">
    <property type="entry name" value="DUF4169"/>
</dbReference>
<evidence type="ECO:0000256" key="1">
    <source>
        <dbReference type="SAM" id="MobiDB-lite"/>
    </source>
</evidence>
<comment type="caution">
    <text evidence="2">The sequence shown here is derived from an EMBL/GenBank/DDBJ whole genome shotgun (WGS) entry which is preliminary data.</text>
</comment>
<name>A0A917ACV3_9RHOB</name>
<evidence type="ECO:0000313" key="3">
    <source>
        <dbReference type="Proteomes" id="UP000606730"/>
    </source>
</evidence>
<feature type="region of interest" description="Disordered" evidence="1">
    <location>
        <begin position="1"/>
        <end position="59"/>
    </location>
</feature>
<dbReference type="Pfam" id="PF13770">
    <property type="entry name" value="DUF4169"/>
    <property type="match status" value="1"/>
</dbReference>
<sequence length="59" mass="6791">MSKVVNLRTARKAQQRLAKRQKADQNAALHGRSKSQKKQEEDQAERSVTFLDGHKRDDT</sequence>
<gene>
    <name evidence="2" type="ORF">GCM10011517_08840</name>
</gene>
<keyword evidence="3" id="KW-1185">Reference proteome</keyword>
<protein>
    <recommendedName>
        <fullName evidence="4">DUF4169 domain-containing protein</fullName>
    </recommendedName>
</protein>
<evidence type="ECO:0000313" key="2">
    <source>
        <dbReference type="EMBL" id="GGE43425.1"/>
    </source>
</evidence>
<dbReference type="OrthoDB" id="7192657at2"/>
<proteinExistence type="predicted"/>
<evidence type="ECO:0008006" key="4">
    <source>
        <dbReference type="Google" id="ProtNLM"/>
    </source>
</evidence>
<organism evidence="2 3">
    <name type="scientific">Actibacterium pelagium</name>
    <dbReference type="NCBI Taxonomy" id="2029103"/>
    <lineage>
        <taxon>Bacteria</taxon>
        <taxon>Pseudomonadati</taxon>
        <taxon>Pseudomonadota</taxon>
        <taxon>Alphaproteobacteria</taxon>
        <taxon>Rhodobacterales</taxon>
        <taxon>Roseobacteraceae</taxon>
        <taxon>Actibacterium</taxon>
    </lineage>
</organism>
<accession>A0A917ACV3</accession>
<dbReference type="AlphaFoldDB" id="A0A917ACV3"/>
<reference evidence="2" key="2">
    <citation type="submission" date="2020-09" db="EMBL/GenBank/DDBJ databases">
        <authorList>
            <person name="Sun Q."/>
            <person name="Zhou Y."/>
        </authorList>
    </citation>
    <scope>NUCLEOTIDE SEQUENCE</scope>
    <source>
        <strain evidence="2">CGMCC 1.16012</strain>
    </source>
</reference>
<reference evidence="2" key="1">
    <citation type="journal article" date="2014" name="Int. J. Syst. Evol. Microbiol.">
        <title>Complete genome sequence of Corynebacterium casei LMG S-19264T (=DSM 44701T), isolated from a smear-ripened cheese.</title>
        <authorList>
            <consortium name="US DOE Joint Genome Institute (JGI-PGF)"/>
            <person name="Walter F."/>
            <person name="Albersmeier A."/>
            <person name="Kalinowski J."/>
            <person name="Ruckert C."/>
        </authorList>
    </citation>
    <scope>NUCLEOTIDE SEQUENCE</scope>
    <source>
        <strain evidence="2">CGMCC 1.16012</strain>
    </source>
</reference>
<dbReference type="EMBL" id="BMKN01000001">
    <property type="protein sequence ID" value="GGE43425.1"/>
    <property type="molecule type" value="Genomic_DNA"/>
</dbReference>